<dbReference type="GO" id="GO:0008081">
    <property type="term" value="F:phosphoric diester hydrolase activity"/>
    <property type="evidence" value="ECO:0007669"/>
    <property type="project" value="InterPro"/>
</dbReference>
<sequence>MNRRTKNLLLSPGRLLRKYFRILLCGTVLLMTNSFSLAQQNSPDRPISWNGVTAHRGFSGKHVENTYPAFQAALEAGVDWLECDIFLTEDNQIVVTHDISTIRLTGIDAVITDLNYQQILQLDTAVDFRKQHNLTIEELPPQRMPLLAEVLELVIGQSTSRLSIQPKDGSTAAAIALIQTMGAEKWVGFNDGSLDKMKLVKQLAPTIPVFWDRPSLNDVADDIRISLENGFESLVYNENSITSEAIDDVHAAGLEFGVWTVNDLDSMRRLVNMGVDRVYTNYPDQALKIFADAYEN</sequence>
<dbReference type="PANTHER" id="PTHR46211">
    <property type="entry name" value="GLYCEROPHOSPHORYL DIESTER PHOSPHODIESTERASE"/>
    <property type="match status" value="1"/>
</dbReference>
<feature type="domain" description="GP-PDE" evidence="1">
    <location>
        <begin position="50"/>
        <end position="290"/>
    </location>
</feature>
<evidence type="ECO:0000313" key="3">
    <source>
        <dbReference type="Proteomes" id="UP000218327"/>
    </source>
</evidence>
<dbReference type="InterPro" id="IPR017946">
    <property type="entry name" value="PLC-like_Pdiesterase_TIM-brl"/>
</dbReference>
<dbReference type="PANTHER" id="PTHR46211:SF14">
    <property type="entry name" value="GLYCEROPHOSPHODIESTER PHOSPHODIESTERASE"/>
    <property type="match status" value="1"/>
</dbReference>
<dbReference type="GO" id="GO:0006629">
    <property type="term" value="P:lipid metabolic process"/>
    <property type="evidence" value="ECO:0007669"/>
    <property type="project" value="InterPro"/>
</dbReference>
<dbReference type="EMBL" id="NVVJ01000085">
    <property type="protein sequence ID" value="PCJ19918.1"/>
    <property type="molecule type" value="Genomic_DNA"/>
</dbReference>
<dbReference type="SUPFAM" id="SSF51695">
    <property type="entry name" value="PLC-like phosphodiesterases"/>
    <property type="match status" value="1"/>
</dbReference>
<evidence type="ECO:0000259" key="1">
    <source>
        <dbReference type="PROSITE" id="PS51704"/>
    </source>
</evidence>
<accession>A0A2A5AME1</accession>
<protein>
    <recommendedName>
        <fullName evidence="1">GP-PDE domain-containing protein</fullName>
    </recommendedName>
</protein>
<dbReference type="AlphaFoldDB" id="A0A2A5AME1"/>
<dbReference type="PROSITE" id="PS51704">
    <property type="entry name" value="GP_PDE"/>
    <property type="match status" value="1"/>
</dbReference>
<dbReference type="Gene3D" id="3.20.20.190">
    <property type="entry name" value="Phosphatidylinositol (PI) phosphodiesterase"/>
    <property type="match status" value="1"/>
</dbReference>
<evidence type="ECO:0000313" key="2">
    <source>
        <dbReference type="EMBL" id="PCJ19918.1"/>
    </source>
</evidence>
<organism evidence="2 3">
    <name type="scientific">SAR86 cluster bacterium</name>
    <dbReference type="NCBI Taxonomy" id="2030880"/>
    <lineage>
        <taxon>Bacteria</taxon>
        <taxon>Pseudomonadati</taxon>
        <taxon>Pseudomonadota</taxon>
        <taxon>Gammaproteobacteria</taxon>
        <taxon>SAR86 cluster</taxon>
    </lineage>
</organism>
<gene>
    <name evidence="2" type="ORF">COA96_16100</name>
</gene>
<reference evidence="3" key="1">
    <citation type="submission" date="2017-08" db="EMBL/GenBank/DDBJ databases">
        <title>A dynamic microbial community with high functional redundancy inhabits the cold, oxic subseafloor aquifer.</title>
        <authorList>
            <person name="Tully B.J."/>
            <person name="Wheat C.G."/>
            <person name="Glazer B.T."/>
            <person name="Huber J.A."/>
        </authorList>
    </citation>
    <scope>NUCLEOTIDE SEQUENCE [LARGE SCALE GENOMIC DNA]</scope>
</reference>
<dbReference type="InterPro" id="IPR030395">
    <property type="entry name" value="GP_PDE_dom"/>
</dbReference>
<name>A0A2A5AME1_9GAMM</name>
<proteinExistence type="predicted"/>
<dbReference type="Pfam" id="PF03009">
    <property type="entry name" value="GDPD"/>
    <property type="match status" value="1"/>
</dbReference>
<dbReference type="Proteomes" id="UP000218327">
    <property type="component" value="Unassembled WGS sequence"/>
</dbReference>
<comment type="caution">
    <text evidence="2">The sequence shown here is derived from an EMBL/GenBank/DDBJ whole genome shotgun (WGS) entry which is preliminary data.</text>
</comment>